<evidence type="ECO:0000259" key="3">
    <source>
        <dbReference type="Pfam" id="PF13778"/>
    </source>
</evidence>
<keyword evidence="5" id="KW-1185">Reference proteome</keyword>
<dbReference type="AlphaFoldDB" id="A0A1I6FXH1"/>
<proteinExistence type="predicted"/>
<reference evidence="5" key="1">
    <citation type="submission" date="2016-10" db="EMBL/GenBank/DDBJ databases">
        <authorList>
            <person name="Varghese N."/>
            <person name="Submissions S."/>
        </authorList>
    </citation>
    <scope>NUCLEOTIDE SEQUENCE [LARGE SCALE GENOMIC DNA]</scope>
    <source>
        <strain evidence="5">DSM 26879</strain>
    </source>
</reference>
<dbReference type="OrthoDB" id="7362103at2"/>
<keyword evidence="1 2" id="KW-0732">Signal</keyword>
<protein>
    <recommendedName>
        <fullName evidence="3">DUF4174 domain-containing protein</fullName>
    </recommendedName>
</protein>
<evidence type="ECO:0000256" key="2">
    <source>
        <dbReference type="SAM" id="SignalP"/>
    </source>
</evidence>
<feature type="domain" description="DUF4174" evidence="3">
    <location>
        <begin position="46"/>
        <end position="147"/>
    </location>
</feature>
<accession>A0A1I6FXH1</accession>
<evidence type="ECO:0000313" key="5">
    <source>
        <dbReference type="Proteomes" id="UP000199478"/>
    </source>
</evidence>
<name>A0A1I6FXH1_9RHOB</name>
<organism evidence="4 5">
    <name type="scientific">Yoonia tamlensis</name>
    <dbReference type="NCBI Taxonomy" id="390270"/>
    <lineage>
        <taxon>Bacteria</taxon>
        <taxon>Pseudomonadati</taxon>
        <taxon>Pseudomonadota</taxon>
        <taxon>Alphaproteobacteria</taxon>
        <taxon>Rhodobacterales</taxon>
        <taxon>Paracoccaceae</taxon>
        <taxon>Yoonia</taxon>
    </lineage>
</organism>
<evidence type="ECO:0000313" key="4">
    <source>
        <dbReference type="EMBL" id="SFR34527.1"/>
    </source>
</evidence>
<gene>
    <name evidence="4" type="ORF">SAMN04488005_0667</name>
</gene>
<dbReference type="STRING" id="390270.SAMN04488005_0667"/>
<sequence>MKLLTNIGLCALFIVFGVAAAAQEQTVLERWEADRTAIFDAADVTLEDFHWIARPLVVFADSPNDPHFRQQMDLLADGLDDLAERDVIIITDTDPDAQTSVRLALRPRGFSMTLLGKDGRVAFRKPSAWDIREISRSIDKMPLRQQEIEDRRLLAQ</sequence>
<feature type="chain" id="PRO_5011711131" description="DUF4174 domain-containing protein" evidence="2">
    <location>
        <begin position="22"/>
        <end position="156"/>
    </location>
</feature>
<dbReference type="Pfam" id="PF13778">
    <property type="entry name" value="DUF4174"/>
    <property type="match status" value="1"/>
</dbReference>
<dbReference type="RefSeq" id="WP_090196415.1">
    <property type="nucleotide sequence ID" value="NZ_FOYP01000001.1"/>
</dbReference>
<dbReference type="EMBL" id="FOYP01000001">
    <property type="protein sequence ID" value="SFR34527.1"/>
    <property type="molecule type" value="Genomic_DNA"/>
</dbReference>
<evidence type="ECO:0000256" key="1">
    <source>
        <dbReference type="ARBA" id="ARBA00022729"/>
    </source>
</evidence>
<dbReference type="Proteomes" id="UP000199478">
    <property type="component" value="Unassembled WGS sequence"/>
</dbReference>
<dbReference type="InterPro" id="IPR025232">
    <property type="entry name" value="DUF4174"/>
</dbReference>
<feature type="signal peptide" evidence="2">
    <location>
        <begin position="1"/>
        <end position="21"/>
    </location>
</feature>